<sequence length="387" mass="43454">MYGRRRPSLSKLWVGSALLLDVGYMLHVVGISTTWWTTRHDIQERIGSGLWDIGLYQNLGWLTATRVLEATGLAFALLALLVVVFLVCLPRYFHWSLRLFAVFASVIAGILVLAGIGVYADKVRHDFHYSFALSCTAGLLFIITGSLLAVDTCLIHRHNSRPHTQGHHRQSEYPYNSPFVLSDFGHPSNHGGHESAGYGHMSYGDQWSGDRRAYDNTGFDPGARKVATQASESLLQERSRSRSAWFRVSEVAIWDAPSWYIPFHERFRTSRNDVLAMPQILFYKMNGSIPPETDRERLADRGGPSHPEVVPTKVQYPQEGFTDHPRALSPQAVPSQPLKRSRRQKFYLTKIAMVAALASSGRSTKPLHESFSCSSPLRMERTGITPS</sequence>
<evidence type="ECO:0000256" key="2">
    <source>
        <dbReference type="SAM" id="Phobius"/>
    </source>
</evidence>
<feature type="transmembrane region" description="Helical" evidence="2">
    <location>
        <begin position="131"/>
        <end position="155"/>
    </location>
</feature>
<organism evidence="3 4">
    <name type="scientific">Mya arenaria</name>
    <name type="common">Soft-shell clam</name>
    <dbReference type="NCBI Taxonomy" id="6604"/>
    <lineage>
        <taxon>Eukaryota</taxon>
        <taxon>Metazoa</taxon>
        <taxon>Spiralia</taxon>
        <taxon>Lophotrochozoa</taxon>
        <taxon>Mollusca</taxon>
        <taxon>Bivalvia</taxon>
        <taxon>Autobranchia</taxon>
        <taxon>Heteroconchia</taxon>
        <taxon>Euheterodonta</taxon>
        <taxon>Imparidentia</taxon>
        <taxon>Neoheterodontei</taxon>
        <taxon>Myida</taxon>
        <taxon>Myoidea</taxon>
        <taxon>Myidae</taxon>
        <taxon>Mya</taxon>
    </lineage>
</organism>
<protein>
    <submittedName>
        <fullName evidence="3">Uncharacterized protein</fullName>
    </submittedName>
</protein>
<proteinExistence type="predicted"/>
<evidence type="ECO:0000313" key="4">
    <source>
        <dbReference type="Proteomes" id="UP001164746"/>
    </source>
</evidence>
<evidence type="ECO:0000313" key="3">
    <source>
        <dbReference type="EMBL" id="WAR00043.1"/>
    </source>
</evidence>
<accession>A0ABY7DQR3</accession>
<reference evidence="3" key="1">
    <citation type="submission" date="2022-11" db="EMBL/GenBank/DDBJ databases">
        <title>Centuries of genome instability and evolution in soft-shell clam transmissible cancer (bioRxiv).</title>
        <authorList>
            <person name="Hart S.F.M."/>
            <person name="Yonemitsu M.A."/>
            <person name="Giersch R.M."/>
            <person name="Beal B.F."/>
            <person name="Arriagada G."/>
            <person name="Davis B.W."/>
            <person name="Ostrander E.A."/>
            <person name="Goff S.P."/>
            <person name="Metzger M.J."/>
        </authorList>
    </citation>
    <scope>NUCLEOTIDE SEQUENCE</scope>
    <source>
        <strain evidence="3">MELC-2E11</strain>
        <tissue evidence="3">Siphon/mantle</tissue>
    </source>
</reference>
<dbReference type="EMBL" id="CP111014">
    <property type="protein sequence ID" value="WAR00043.1"/>
    <property type="molecule type" value="Genomic_DNA"/>
</dbReference>
<feature type="transmembrane region" description="Helical" evidence="2">
    <location>
        <begin position="99"/>
        <end position="119"/>
    </location>
</feature>
<feature type="transmembrane region" description="Helical" evidence="2">
    <location>
        <begin position="12"/>
        <end position="36"/>
    </location>
</feature>
<keyword evidence="2" id="KW-0812">Transmembrane</keyword>
<keyword evidence="2" id="KW-1133">Transmembrane helix</keyword>
<keyword evidence="4" id="KW-1185">Reference proteome</keyword>
<evidence type="ECO:0000256" key="1">
    <source>
        <dbReference type="SAM" id="MobiDB-lite"/>
    </source>
</evidence>
<name>A0ABY7DQR3_MYAAR</name>
<keyword evidence="2" id="KW-0472">Membrane</keyword>
<feature type="region of interest" description="Disordered" evidence="1">
    <location>
        <begin position="320"/>
        <end position="339"/>
    </location>
</feature>
<feature type="region of interest" description="Disordered" evidence="1">
    <location>
        <begin position="364"/>
        <end position="387"/>
    </location>
</feature>
<gene>
    <name evidence="3" type="ORF">MAR_024415</name>
</gene>
<feature type="transmembrane region" description="Helical" evidence="2">
    <location>
        <begin position="67"/>
        <end position="87"/>
    </location>
</feature>
<feature type="region of interest" description="Disordered" evidence="1">
    <location>
        <begin position="291"/>
        <end position="311"/>
    </location>
</feature>
<dbReference type="Proteomes" id="UP001164746">
    <property type="component" value="Chromosome 3"/>
</dbReference>